<feature type="transmembrane region" description="Helical" evidence="1">
    <location>
        <begin position="253"/>
        <end position="274"/>
    </location>
</feature>
<feature type="chain" id="PRO_5042277704" description="Intimal thickness related receptor IRP domain-containing protein" evidence="2">
    <location>
        <begin position="26"/>
        <end position="415"/>
    </location>
</feature>
<dbReference type="GeneID" id="80877052"/>
<keyword evidence="1" id="KW-1133">Transmembrane helix</keyword>
<evidence type="ECO:0000313" key="3">
    <source>
        <dbReference type="EMBL" id="WBW74077.1"/>
    </source>
</evidence>
<dbReference type="KEGG" id="som:SOMG_03573"/>
<feature type="transmembrane region" description="Helical" evidence="1">
    <location>
        <begin position="351"/>
        <end position="368"/>
    </location>
</feature>
<name>A0AAE9WCV5_9SCHI</name>
<dbReference type="EMBL" id="CP115612">
    <property type="protein sequence ID" value="WBW74077.1"/>
    <property type="molecule type" value="Genomic_DNA"/>
</dbReference>
<feature type="transmembrane region" description="Helical" evidence="1">
    <location>
        <begin position="193"/>
        <end position="214"/>
    </location>
</feature>
<dbReference type="Proteomes" id="UP001212411">
    <property type="component" value="Chromosome 2"/>
</dbReference>
<keyword evidence="4" id="KW-1185">Reference proteome</keyword>
<evidence type="ECO:0008006" key="5">
    <source>
        <dbReference type="Google" id="ProtNLM"/>
    </source>
</evidence>
<accession>A0AAE9WCV5</accession>
<dbReference type="AlphaFoldDB" id="A0AAE9WCV5"/>
<evidence type="ECO:0000256" key="1">
    <source>
        <dbReference type="SAM" id="Phobius"/>
    </source>
</evidence>
<keyword evidence="2" id="KW-0732">Signal</keyword>
<feature type="transmembrane region" description="Helical" evidence="1">
    <location>
        <begin position="380"/>
        <end position="400"/>
    </location>
</feature>
<feature type="transmembrane region" description="Helical" evidence="1">
    <location>
        <begin position="281"/>
        <end position="301"/>
    </location>
</feature>
<organism evidence="3 4">
    <name type="scientific">Schizosaccharomyces osmophilus</name>
    <dbReference type="NCBI Taxonomy" id="2545709"/>
    <lineage>
        <taxon>Eukaryota</taxon>
        <taxon>Fungi</taxon>
        <taxon>Dikarya</taxon>
        <taxon>Ascomycota</taxon>
        <taxon>Taphrinomycotina</taxon>
        <taxon>Schizosaccharomycetes</taxon>
        <taxon>Schizosaccharomycetales</taxon>
        <taxon>Schizosaccharomycetaceae</taxon>
        <taxon>Schizosaccharomyces</taxon>
    </lineage>
</organism>
<feature type="signal peptide" evidence="2">
    <location>
        <begin position="1"/>
        <end position="25"/>
    </location>
</feature>
<evidence type="ECO:0000256" key="2">
    <source>
        <dbReference type="SAM" id="SignalP"/>
    </source>
</evidence>
<dbReference type="RefSeq" id="XP_056038320.1">
    <property type="nucleotide sequence ID" value="XM_056182363.1"/>
</dbReference>
<sequence length="415" mass="47116">MDLFPGRSWLLWLVSLYCILQVSSARFGVYIPEHGGYQTRIECENVQVRNNNTNAYVSYYAFGDENPTATTFFNAKDSECALGSLGETESLSELFSQFDVDRFETSFYISPEKRHELTGAFNCNKSSVVNSIVSRNTSYQNFRVKINDSGLYCTATRPLTSLGSTAGSYVSYSDYDFTEYPPSERSFWDDLDFTPLIATAFLLLPACIWIYALLSQPAKVLPIQYGLLVHIVAIAIGITVDICDSMLYNEFDYPIEVFIRRLLLLLASFGIGVWRPVQSKLFFMIAGVFSFMLSFSILSAAIGIEPVEILNEWLNSSVSNVVWLSSIFVLYKEQDQLNTKSACSAKVCKRSLIYCIAVFIFCSLSYPVDRYGGSIFRDYGFVYWLLRYIVEIIIPCYIWYPSQNEQLAYTASVEI</sequence>
<proteinExistence type="predicted"/>
<evidence type="ECO:0000313" key="4">
    <source>
        <dbReference type="Proteomes" id="UP001212411"/>
    </source>
</evidence>
<protein>
    <recommendedName>
        <fullName evidence="5">Intimal thickness related receptor IRP domain-containing protein</fullName>
    </recommendedName>
</protein>
<feature type="transmembrane region" description="Helical" evidence="1">
    <location>
        <begin position="226"/>
        <end position="247"/>
    </location>
</feature>
<gene>
    <name evidence="3" type="ORF">SOMG_03573</name>
</gene>
<feature type="transmembrane region" description="Helical" evidence="1">
    <location>
        <begin position="313"/>
        <end position="331"/>
    </location>
</feature>
<reference evidence="3 4" key="1">
    <citation type="journal article" date="2023" name="G3 (Bethesda)">
        <title>A high-quality reference genome for the fission yeast Schizosaccharomyces osmophilus.</title>
        <authorList>
            <person name="Jia G.S."/>
            <person name="Zhang W.C."/>
            <person name="Liang Y."/>
            <person name="Liu X.H."/>
            <person name="Rhind N."/>
            <person name="Pidoux A."/>
            <person name="Brysch-Herzberg M."/>
            <person name="Du L.L."/>
        </authorList>
    </citation>
    <scope>NUCLEOTIDE SEQUENCE [LARGE SCALE GENOMIC DNA]</scope>
    <source>
        <strain evidence="3 4">CBS 15793</strain>
    </source>
</reference>
<keyword evidence="1" id="KW-0472">Membrane</keyword>
<keyword evidence="1" id="KW-0812">Transmembrane</keyword>